<evidence type="ECO:0000256" key="2">
    <source>
        <dbReference type="SAM" id="Phobius"/>
    </source>
</evidence>
<protein>
    <submittedName>
        <fullName evidence="3">Uncharacterized protein</fullName>
    </submittedName>
</protein>
<evidence type="ECO:0000313" key="4">
    <source>
        <dbReference type="Proteomes" id="UP000245697"/>
    </source>
</evidence>
<evidence type="ECO:0000313" key="3">
    <source>
        <dbReference type="EMBL" id="PWK48064.1"/>
    </source>
</evidence>
<keyword evidence="2" id="KW-0812">Transmembrane</keyword>
<keyword evidence="4" id="KW-1185">Reference proteome</keyword>
<proteinExistence type="predicted"/>
<sequence>MRWPVTEPPESSVPRWLPSAAAIAVGVAGIAAMAAVVVCRRQAVAGEPALPEEPPPLPAPPRLLVSLLGTLSAEKPGPSVPAPRPAASRLPPEDPQSRRSHVIGLAIAAVVVWAWVAAYLYGAMSGPTYEPRPSPEIGVAPGYRIEPRGFDADRY</sequence>
<name>A0A316FGY0_9ACTN</name>
<dbReference type="AlphaFoldDB" id="A0A316FGY0"/>
<keyword evidence="2" id="KW-1133">Transmembrane helix</keyword>
<evidence type="ECO:0000256" key="1">
    <source>
        <dbReference type="SAM" id="MobiDB-lite"/>
    </source>
</evidence>
<dbReference type="EMBL" id="QGGR01000006">
    <property type="protein sequence ID" value="PWK48064.1"/>
    <property type="molecule type" value="Genomic_DNA"/>
</dbReference>
<comment type="caution">
    <text evidence="3">The sequence shown here is derived from an EMBL/GenBank/DDBJ whole genome shotgun (WGS) entry which is preliminary data.</text>
</comment>
<dbReference type="Proteomes" id="UP000245697">
    <property type="component" value="Unassembled WGS sequence"/>
</dbReference>
<feature type="transmembrane region" description="Helical" evidence="2">
    <location>
        <begin position="102"/>
        <end position="122"/>
    </location>
</feature>
<accession>A0A316FGY0</accession>
<reference evidence="3 4" key="1">
    <citation type="submission" date="2018-05" db="EMBL/GenBank/DDBJ databases">
        <title>Genomic Encyclopedia of Archaeal and Bacterial Type Strains, Phase II (KMG-II): from individual species to whole genera.</title>
        <authorList>
            <person name="Goeker M."/>
        </authorList>
    </citation>
    <scope>NUCLEOTIDE SEQUENCE [LARGE SCALE GENOMIC DNA]</scope>
    <source>
        <strain evidence="3 4">DSM 45184</strain>
    </source>
</reference>
<gene>
    <name evidence="3" type="ORF">BC793_10691</name>
</gene>
<keyword evidence="2" id="KW-0472">Membrane</keyword>
<feature type="region of interest" description="Disordered" evidence="1">
    <location>
        <begin position="72"/>
        <end position="97"/>
    </location>
</feature>
<organism evidence="3 4">
    <name type="scientific">Actinoplanes xinjiangensis</name>
    <dbReference type="NCBI Taxonomy" id="512350"/>
    <lineage>
        <taxon>Bacteria</taxon>
        <taxon>Bacillati</taxon>
        <taxon>Actinomycetota</taxon>
        <taxon>Actinomycetes</taxon>
        <taxon>Micromonosporales</taxon>
        <taxon>Micromonosporaceae</taxon>
        <taxon>Actinoplanes</taxon>
    </lineage>
</organism>
<feature type="transmembrane region" description="Helical" evidence="2">
    <location>
        <begin position="20"/>
        <end position="39"/>
    </location>
</feature>